<gene>
    <name evidence="2" type="ORF">ACH5RR_002422</name>
</gene>
<accession>A0ABD3B6F0</accession>
<keyword evidence="1" id="KW-0812">Transmembrane</keyword>
<evidence type="ECO:0000256" key="1">
    <source>
        <dbReference type="SAM" id="Phobius"/>
    </source>
</evidence>
<protein>
    <recommendedName>
        <fullName evidence="4">Transmembrane protein</fullName>
    </recommendedName>
</protein>
<proteinExistence type="predicted"/>
<evidence type="ECO:0000313" key="3">
    <source>
        <dbReference type="Proteomes" id="UP001630127"/>
    </source>
</evidence>
<dbReference type="PANTHER" id="PTHR33306">
    <property type="entry name" value="EXPRESSED PROTEIN-RELATED-RELATED"/>
    <property type="match status" value="1"/>
</dbReference>
<dbReference type="EMBL" id="JBJUIK010000001">
    <property type="protein sequence ID" value="KAL3539056.1"/>
    <property type="molecule type" value="Genomic_DNA"/>
</dbReference>
<comment type="caution">
    <text evidence="2">The sequence shown here is derived from an EMBL/GenBank/DDBJ whole genome shotgun (WGS) entry which is preliminary data.</text>
</comment>
<keyword evidence="1" id="KW-1133">Transmembrane helix</keyword>
<keyword evidence="3" id="KW-1185">Reference proteome</keyword>
<dbReference type="Proteomes" id="UP001630127">
    <property type="component" value="Unassembled WGS sequence"/>
</dbReference>
<organism evidence="2 3">
    <name type="scientific">Cinchona calisaya</name>
    <dbReference type="NCBI Taxonomy" id="153742"/>
    <lineage>
        <taxon>Eukaryota</taxon>
        <taxon>Viridiplantae</taxon>
        <taxon>Streptophyta</taxon>
        <taxon>Embryophyta</taxon>
        <taxon>Tracheophyta</taxon>
        <taxon>Spermatophyta</taxon>
        <taxon>Magnoliopsida</taxon>
        <taxon>eudicotyledons</taxon>
        <taxon>Gunneridae</taxon>
        <taxon>Pentapetalae</taxon>
        <taxon>asterids</taxon>
        <taxon>lamiids</taxon>
        <taxon>Gentianales</taxon>
        <taxon>Rubiaceae</taxon>
        <taxon>Cinchonoideae</taxon>
        <taxon>Cinchoneae</taxon>
        <taxon>Cinchona</taxon>
    </lineage>
</organism>
<evidence type="ECO:0000313" key="2">
    <source>
        <dbReference type="EMBL" id="KAL3539056.1"/>
    </source>
</evidence>
<feature type="transmembrane region" description="Helical" evidence="1">
    <location>
        <begin position="68"/>
        <end position="92"/>
    </location>
</feature>
<feature type="transmembrane region" description="Helical" evidence="1">
    <location>
        <begin position="112"/>
        <end position="130"/>
    </location>
</feature>
<dbReference type="AlphaFoldDB" id="A0ABD3B6F0"/>
<reference evidence="2 3" key="1">
    <citation type="submission" date="2024-11" db="EMBL/GenBank/DDBJ databases">
        <title>A near-complete genome assembly of Cinchona calisaya.</title>
        <authorList>
            <person name="Lian D.C."/>
            <person name="Zhao X.W."/>
            <person name="Wei L."/>
        </authorList>
    </citation>
    <scope>NUCLEOTIDE SEQUENCE [LARGE SCALE GENOMIC DNA]</scope>
    <source>
        <tissue evidence="2">Nenye</tissue>
    </source>
</reference>
<evidence type="ECO:0008006" key="4">
    <source>
        <dbReference type="Google" id="ProtNLM"/>
    </source>
</evidence>
<name>A0ABD3B6F0_9GENT</name>
<keyword evidence="1" id="KW-0472">Membrane</keyword>
<dbReference type="PANTHER" id="PTHR33306:SF40">
    <property type="entry name" value="EXPRESSED PROTEIN"/>
    <property type="match status" value="1"/>
</dbReference>
<feature type="transmembrane region" description="Helical" evidence="1">
    <location>
        <begin position="26"/>
        <end position="47"/>
    </location>
</feature>
<sequence>MVRKEMDWFYPRRGPEWKQGWTGQTMASLSLPPLPLLAIFAIVIFLLSFSQSSNYKEKLDHATTNFQLFLFLVPIFSLLLIRPSFSVGWFNFWAPKPPGPKESPSMHRSGGGFPWGTAILVVVLLVLVSYQSSFHSKWFAPFRRSDY</sequence>